<dbReference type="EMBL" id="FOBW01000010">
    <property type="protein sequence ID" value="SEN21858.1"/>
    <property type="molecule type" value="Genomic_DNA"/>
</dbReference>
<evidence type="ECO:0000313" key="2">
    <source>
        <dbReference type="Proteomes" id="UP000198553"/>
    </source>
</evidence>
<proteinExistence type="predicted"/>
<evidence type="ECO:0000313" key="1">
    <source>
        <dbReference type="EMBL" id="SEN21858.1"/>
    </source>
</evidence>
<gene>
    <name evidence="1" type="ORF">SAMN05192533_11071</name>
</gene>
<name>A0A1H8ESY8_9BACI</name>
<organism evidence="1 2">
    <name type="scientific">Mesobacillus persicus</name>
    <dbReference type="NCBI Taxonomy" id="930146"/>
    <lineage>
        <taxon>Bacteria</taxon>
        <taxon>Bacillati</taxon>
        <taxon>Bacillota</taxon>
        <taxon>Bacilli</taxon>
        <taxon>Bacillales</taxon>
        <taxon>Bacillaceae</taxon>
        <taxon>Mesobacillus</taxon>
    </lineage>
</organism>
<dbReference type="Proteomes" id="UP000198553">
    <property type="component" value="Unassembled WGS sequence"/>
</dbReference>
<keyword evidence="2" id="KW-1185">Reference proteome</keyword>
<protein>
    <submittedName>
        <fullName evidence="1">Uncharacterized protein</fullName>
    </submittedName>
</protein>
<accession>A0A1H8ESY8</accession>
<reference evidence="2" key="1">
    <citation type="submission" date="2016-10" db="EMBL/GenBank/DDBJ databases">
        <authorList>
            <person name="Varghese N."/>
            <person name="Submissions S."/>
        </authorList>
    </citation>
    <scope>NUCLEOTIDE SEQUENCE [LARGE SCALE GENOMIC DNA]</scope>
    <source>
        <strain evidence="2">B48,IBRC-M 10115,DSM 25386,CECT 8001</strain>
    </source>
</reference>
<dbReference type="OrthoDB" id="2921074at2"/>
<dbReference type="RefSeq" id="WP_090747076.1">
    <property type="nucleotide sequence ID" value="NZ_FOBW01000010.1"/>
</dbReference>
<dbReference type="AlphaFoldDB" id="A0A1H8ESY8"/>
<sequence>MELERQKAILLATNLKSFVEFVDLIYHGPNKHFSQPDKLFRLKLIIDEYRLGTIADELMRVNMHAWDERSSPMLIDRFVTAWGDVTEYMENNLNDLYIFSGRLYTLTNYCRLFKEIHEES</sequence>